<dbReference type="EMBL" id="AGBW02012166">
    <property type="protein sequence ID" value="OWR45545.1"/>
    <property type="molecule type" value="Genomic_DNA"/>
</dbReference>
<keyword evidence="1" id="KW-0175">Coiled coil</keyword>
<dbReference type="AlphaFoldDB" id="A0A212EVM1"/>
<feature type="compositionally biased region" description="Basic and acidic residues" evidence="2">
    <location>
        <begin position="996"/>
        <end position="1009"/>
    </location>
</feature>
<organism evidence="3 4">
    <name type="scientific">Danaus plexippus plexippus</name>
    <dbReference type="NCBI Taxonomy" id="278856"/>
    <lineage>
        <taxon>Eukaryota</taxon>
        <taxon>Metazoa</taxon>
        <taxon>Ecdysozoa</taxon>
        <taxon>Arthropoda</taxon>
        <taxon>Hexapoda</taxon>
        <taxon>Insecta</taxon>
        <taxon>Pterygota</taxon>
        <taxon>Neoptera</taxon>
        <taxon>Endopterygota</taxon>
        <taxon>Lepidoptera</taxon>
        <taxon>Glossata</taxon>
        <taxon>Ditrysia</taxon>
        <taxon>Papilionoidea</taxon>
        <taxon>Nymphalidae</taxon>
        <taxon>Danainae</taxon>
        <taxon>Danaini</taxon>
        <taxon>Danaina</taxon>
        <taxon>Danaus</taxon>
        <taxon>Danaus</taxon>
    </lineage>
</organism>
<dbReference type="InParanoid" id="A0A212EVM1"/>
<feature type="compositionally biased region" description="Basic and acidic residues" evidence="2">
    <location>
        <begin position="372"/>
        <end position="384"/>
    </location>
</feature>
<reference evidence="3 4" key="1">
    <citation type="journal article" date="2011" name="Cell">
        <title>The monarch butterfly genome yields insights into long-distance migration.</title>
        <authorList>
            <person name="Zhan S."/>
            <person name="Merlin C."/>
            <person name="Boore J.L."/>
            <person name="Reppert S.M."/>
        </authorList>
    </citation>
    <scope>NUCLEOTIDE SEQUENCE [LARGE SCALE GENOMIC DNA]</scope>
    <source>
        <strain evidence="3">F-2</strain>
    </source>
</reference>
<dbReference type="eggNOG" id="ENOG502TC1T">
    <property type="taxonomic scope" value="Eukaryota"/>
</dbReference>
<accession>A0A212EVM1</accession>
<comment type="caution">
    <text evidence="3">The sequence shown here is derived from an EMBL/GenBank/DDBJ whole genome shotgun (WGS) entry which is preliminary data.</text>
</comment>
<protein>
    <submittedName>
        <fullName evidence="3">Uncharacterized protein</fullName>
    </submittedName>
</protein>
<sequence length="1009" mass="117268">MEGYIWLELDSLVAPPLRSIVAALSYGDITDDLASILDSQKMDSQTSVRLRDFFQKLVQTDAQIKKLKQDMNNYYKTDSLKSFNDRIKRSLKNRLKYRIRSKNKNNKTVNKRNLIDDKNNLLNNGSAITGFIIEGEKVLVQYDTGRKRNFPKCSHAHESKSHEKKLKHPYYKHSQRVDEMLKYAAPTITSTLFKENTEQTLPTDAYNVFDEKISDAKFDSVLETKTSTDPAKEKEFDVIILTTSPVQDEGMNAANIRSTPYRSADSKVNNRVRDRIGYRKLMQVDEEDNEELNYEDVKEVLTDNRQNDDDFDRQTEKRKRESGQRFKLFPSEILNPNWKGPMPFYPDEINTMIKHAAIQNLNIQSPTNRKYPKPEPEKEKFKKDVSDTEYIEDYAYDRSKNMANMAQAYSDYGVVYNRKAEDAKDRISKPENRFKQSMDKRFFKYNIFDPEGLKFEFKPGTVKTDTDKLVTDLKKHIKFVKQSTIKDRPSPQPAYNSEIQNVLSHQINYPLYNRGTMKSREYEGSIRKVFRTLKSVNYESNDDNSDVTAKFVESNANKTGVVDDVFGFIALMGDWFRKLSLLSGEEEGIPEFINGSLFNITIGKEDVPKLKNNTDILYPIYDSDMVDNIGHRSRVLMSLKENSTDDMQEAKYKENMKRNNISESDSIVPIALVLATNITNSSETKDGRNLTSIVKRSVDDSKLVFWNELYDNEEYGIKSDYLDNVREKHLVKNRNVFQKTREWIRQKFRNKTRSARGKTTKKTKTTTKSKTTKKSAALTNIKIMDNQPKPRYIRNANEDSENMKKVFEKLTANMKTVCQEAARAMEHTKNMEELPSDLQNFLEWLTAPDETNMRADEASNGQSDFNNDENELSRLEKATESDMLTSISEDSHQDERTECLGTIQAVQDLIMQYEGMNDEDKSKMSGVKEYLQHQLIFLNRKLSNLEENSFYKLHKKRDLRGINRTHSNKKRRQVNKFVKNFGKKHTKTTPDNITESNKEKMDSTRGKNI</sequence>
<feature type="coiled-coil region" evidence="1">
    <location>
        <begin position="50"/>
        <end position="77"/>
    </location>
</feature>
<proteinExistence type="predicted"/>
<name>A0A212EVM1_DANPL</name>
<evidence type="ECO:0000256" key="2">
    <source>
        <dbReference type="SAM" id="MobiDB-lite"/>
    </source>
</evidence>
<evidence type="ECO:0000313" key="3">
    <source>
        <dbReference type="EMBL" id="OWR45545.1"/>
    </source>
</evidence>
<dbReference type="KEGG" id="dpl:KGM_201728"/>
<feature type="region of interest" description="Disordered" evidence="2">
    <location>
        <begin position="978"/>
        <end position="1009"/>
    </location>
</feature>
<gene>
    <name evidence="3" type="ORF">KGM_201728</name>
</gene>
<evidence type="ECO:0000313" key="4">
    <source>
        <dbReference type="Proteomes" id="UP000007151"/>
    </source>
</evidence>
<keyword evidence="4" id="KW-1185">Reference proteome</keyword>
<feature type="region of interest" description="Disordered" evidence="2">
    <location>
        <begin position="365"/>
        <end position="384"/>
    </location>
</feature>
<feature type="region of interest" description="Disordered" evidence="2">
    <location>
        <begin position="300"/>
        <end position="323"/>
    </location>
</feature>
<evidence type="ECO:0000256" key="1">
    <source>
        <dbReference type="SAM" id="Coils"/>
    </source>
</evidence>
<dbReference type="Proteomes" id="UP000007151">
    <property type="component" value="Unassembled WGS sequence"/>
</dbReference>
<feature type="region of interest" description="Disordered" evidence="2">
    <location>
        <begin position="751"/>
        <end position="773"/>
    </location>
</feature>